<dbReference type="GO" id="GO:0005739">
    <property type="term" value="C:mitochondrion"/>
    <property type="evidence" value="ECO:0007669"/>
    <property type="project" value="TreeGrafter"/>
</dbReference>
<dbReference type="Gene3D" id="3.60.40.10">
    <property type="entry name" value="PPM-type phosphatase domain"/>
    <property type="match status" value="1"/>
</dbReference>
<gene>
    <name evidence="3" type="ORF">CONLIGDRAFT_675260</name>
</gene>
<feature type="domain" description="PPM-type phosphatase" evidence="2">
    <location>
        <begin position="117"/>
        <end position="470"/>
    </location>
</feature>
<dbReference type="AlphaFoldDB" id="A0A1J7JXV9"/>
<protein>
    <submittedName>
        <fullName evidence="3">Protein serine/threonine phosphatase 2C</fullName>
    </submittedName>
</protein>
<dbReference type="EMBL" id="KV875093">
    <property type="protein sequence ID" value="OIW34260.1"/>
    <property type="molecule type" value="Genomic_DNA"/>
</dbReference>
<feature type="compositionally biased region" description="Low complexity" evidence="1">
    <location>
        <begin position="26"/>
        <end position="35"/>
    </location>
</feature>
<dbReference type="Pfam" id="PF00481">
    <property type="entry name" value="PP2C"/>
    <property type="match status" value="1"/>
</dbReference>
<dbReference type="STRING" id="1408157.A0A1J7JXV9"/>
<dbReference type="Proteomes" id="UP000182658">
    <property type="component" value="Unassembled WGS sequence"/>
</dbReference>
<proteinExistence type="predicted"/>
<dbReference type="InterPro" id="IPR036457">
    <property type="entry name" value="PPM-type-like_dom_sf"/>
</dbReference>
<evidence type="ECO:0000313" key="4">
    <source>
        <dbReference type="Proteomes" id="UP000182658"/>
    </source>
</evidence>
<organism evidence="3 4">
    <name type="scientific">Coniochaeta ligniaria NRRL 30616</name>
    <dbReference type="NCBI Taxonomy" id="1408157"/>
    <lineage>
        <taxon>Eukaryota</taxon>
        <taxon>Fungi</taxon>
        <taxon>Dikarya</taxon>
        <taxon>Ascomycota</taxon>
        <taxon>Pezizomycotina</taxon>
        <taxon>Sordariomycetes</taxon>
        <taxon>Sordariomycetidae</taxon>
        <taxon>Coniochaetales</taxon>
        <taxon>Coniochaetaceae</taxon>
        <taxon>Coniochaeta</taxon>
    </lineage>
</organism>
<evidence type="ECO:0000259" key="2">
    <source>
        <dbReference type="PROSITE" id="PS51746"/>
    </source>
</evidence>
<evidence type="ECO:0000256" key="1">
    <source>
        <dbReference type="SAM" id="MobiDB-lite"/>
    </source>
</evidence>
<accession>A0A1J7JXV9</accession>
<evidence type="ECO:0000313" key="3">
    <source>
        <dbReference type="EMBL" id="OIW34260.1"/>
    </source>
</evidence>
<feature type="region of interest" description="Disordered" evidence="1">
    <location>
        <begin position="1"/>
        <end position="35"/>
    </location>
</feature>
<name>A0A1J7JXV9_9PEZI</name>
<dbReference type="InterPro" id="IPR001932">
    <property type="entry name" value="PPM-type_phosphatase-like_dom"/>
</dbReference>
<dbReference type="SUPFAM" id="SSF81606">
    <property type="entry name" value="PP2C-like"/>
    <property type="match status" value="1"/>
</dbReference>
<dbReference type="PANTHER" id="PTHR13832:SF792">
    <property type="entry name" value="GM14286P"/>
    <property type="match status" value="1"/>
</dbReference>
<dbReference type="GO" id="GO:0004741">
    <property type="term" value="F:[pyruvate dehydrogenase (acetyl-transferring)]-phosphatase activity"/>
    <property type="evidence" value="ECO:0007669"/>
    <property type="project" value="TreeGrafter"/>
</dbReference>
<sequence length="476" mass="51774">MSLRLAPTRVGRGLASSRLQTRARKSYSTANSSSASTTSKTFTYIAIATVVSAPGIWWLGTNRDEVPCLESLPATHLAAEPGPSKDEVTRIISRGAYSLPVRSVGGVERYDGAQLASNSPCEDRATHGKFPSPFNDGSQWIAWAVLDGHAGWQTAHLLEKQLLPSVRQSLSQVKSDSNGQYPGEDVIQRAIGRAFVDLDDSIIKTAWDTAQSKEPLQDKVKKLIPAYAGSCALLSVYDPVTSTLHVACTGDSRAVLGQKRPDGTWEAIPLSVDQNGSNKEEVARINREHPGEEGIAQGGRILGITVSRAFGDGRWKWPLELQQDLKRRFHGPSPLNPKYDVRTPPYLTAEPVVTATKIDPSKPSFLIMATVGMWDMLSNQQAVDLVGKWLGSGGTGKSNDEPQPTYGAFDFGQFRKGERRTTIQDNNAAVHLVRNALGGNHHELIAGRLAFDSPFSRNFRNDVTVQVVFFASKGTV</sequence>
<reference evidence="3 4" key="1">
    <citation type="submission" date="2016-10" db="EMBL/GenBank/DDBJ databases">
        <title>Draft genome sequence of Coniochaeta ligniaria NRRL30616, a lignocellulolytic fungus for bioabatement of inhibitors in plant biomass hydrolysates.</title>
        <authorList>
            <consortium name="DOE Joint Genome Institute"/>
            <person name="Jimenez D.J."/>
            <person name="Hector R.E."/>
            <person name="Riley R."/>
            <person name="Sun H."/>
            <person name="Grigoriev I.V."/>
            <person name="Van Elsas J.D."/>
            <person name="Nichols N.N."/>
        </authorList>
    </citation>
    <scope>NUCLEOTIDE SEQUENCE [LARGE SCALE GENOMIC DNA]</scope>
    <source>
        <strain evidence="3 4">NRRL 30616</strain>
    </source>
</reference>
<dbReference type="CDD" id="cd00143">
    <property type="entry name" value="PP2Cc"/>
    <property type="match status" value="1"/>
</dbReference>
<keyword evidence="4" id="KW-1185">Reference proteome</keyword>
<dbReference type="InParanoid" id="A0A1J7JXV9"/>
<dbReference type="SMART" id="SM00332">
    <property type="entry name" value="PP2Cc"/>
    <property type="match status" value="1"/>
</dbReference>
<dbReference type="PROSITE" id="PS51746">
    <property type="entry name" value="PPM_2"/>
    <property type="match status" value="1"/>
</dbReference>
<dbReference type="InterPro" id="IPR015655">
    <property type="entry name" value="PP2C"/>
</dbReference>
<dbReference type="OrthoDB" id="420076at2759"/>
<dbReference type="PANTHER" id="PTHR13832">
    <property type="entry name" value="PROTEIN PHOSPHATASE 2C"/>
    <property type="match status" value="1"/>
</dbReference>